<proteinExistence type="predicted"/>
<name>A0A1L7NR47_9BACT</name>
<dbReference type="EMBL" id="LC160290">
    <property type="protein sequence ID" value="BAW32329.1"/>
    <property type="molecule type" value="Genomic_DNA"/>
</dbReference>
<organism evidence="2">
    <name type="scientific">uncultured Candidatus Entotheonella sp</name>
    <dbReference type="NCBI Taxonomy" id="312019"/>
    <lineage>
        <taxon>Bacteria</taxon>
        <taxon>Pseudomonadati</taxon>
        <taxon>Nitrospinota/Tectimicrobiota group</taxon>
        <taxon>Candidatus Tectimicrobiota</taxon>
        <taxon>Candidatus Entotheonellia</taxon>
        <taxon>Candidatus Entotheonellales</taxon>
        <taxon>Candidatus Entotheonellaceae</taxon>
        <taxon>Candidatus Entotheonella</taxon>
        <taxon>environmental samples</taxon>
    </lineage>
</organism>
<accession>A0A1L7NR47</accession>
<sequence length="341" mass="36407">MPKIIADSIDQLISIEMRFAAELPRGVIRPLYEAARDAQGGEPLVYQAARALLEHVGQRDTVLIVTGSGSRFGLPKGETDGPLGAASLGRVLDFGMGARTVYVCDEPHLDPIVASVEAAGISVLDPERFERRPHSTLIEIHPPGDEAGQAFAIQLLDKYQPKAVVFIEKTGPNAKGVHHSIMGTAKNPDETGHAFHLAEAAKARGIVTIGVGDGGNEIGNGLIYDAARQIQPYGIKCQCDCEDGVVTVTAADVLISASVSNWGTYGIAAQLAYEPKNPDCFQTEEMEDFMLRQCVAAGGTDGAYAAQVLYVDGTSARTQRALVAMLREIIENGLKTVYRGF</sequence>
<gene>
    <name evidence="2" type="primary">kasI</name>
</gene>
<evidence type="ECO:0000313" key="2">
    <source>
        <dbReference type="EMBL" id="BAW32329.1"/>
    </source>
</evidence>
<dbReference type="Gene3D" id="3.90.1640.20">
    <property type="entry name" value="TON_0340"/>
    <property type="match status" value="1"/>
</dbReference>
<protein>
    <recommendedName>
        <fullName evidence="1">D-glutamate cyclase-like C-terminal domain-containing protein</fullName>
    </recommendedName>
</protein>
<dbReference type="AlphaFoldDB" id="A0A1L7NR47"/>
<reference evidence="2" key="1">
    <citation type="journal article" date="2016" name="PLoS ONE">
        <title>Metagenomic Analysis of the Sponge Discodermia Reveals the Production of the Cyanobacterial Natural Product Kasumigamide by 'Entotheonella'.</title>
        <authorList>
            <person name="Nakashima Y."/>
            <person name="Egami Y."/>
            <person name="Kimura M."/>
            <person name="Wakimoto T."/>
            <person name="Abe I."/>
        </authorList>
    </citation>
    <scope>NUCLEOTIDE SEQUENCE</scope>
</reference>
<feature type="domain" description="D-glutamate cyclase-like C-terminal" evidence="1">
    <location>
        <begin position="47"/>
        <end position="326"/>
    </location>
</feature>
<evidence type="ECO:0000259" key="1">
    <source>
        <dbReference type="Pfam" id="PF14336"/>
    </source>
</evidence>
<dbReference type="InterPro" id="IPR025504">
    <property type="entry name" value="GLUCM_C"/>
</dbReference>
<dbReference type="Pfam" id="PF14336">
    <property type="entry name" value="GLUCM-like_C"/>
    <property type="match status" value="1"/>
</dbReference>